<feature type="signal peptide" evidence="2">
    <location>
        <begin position="1"/>
        <end position="19"/>
    </location>
</feature>
<name>A0A6G0YZS4_APHCR</name>
<evidence type="ECO:0008006" key="5">
    <source>
        <dbReference type="Google" id="ProtNLM"/>
    </source>
</evidence>
<reference evidence="3 4" key="1">
    <citation type="submission" date="2019-08" db="EMBL/GenBank/DDBJ databases">
        <title>Whole genome of Aphis craccivora.</title>
        <authorList>
            <person name="Voronova N.V."/>
            <person name="Shulinski R.S."/>
            <person name="Bandarenka Y.V."/>
            <person name="Zhorov D.G."/>
            <person name="Warner D."/>
        </authorList>
    </citation>
    <scope>NUCLEOTIDE SEQUENCE [LARGE SCALE GENOMIC DNA]</scope>
    <source>
        <strain evidence="3">180601</strain>
        <tissue evidence="3">Whole Body</tissue>
    </source>
</reference>
<proteinExistence type="predicted"/>
<evidence type="ECO:0000313" key="4">
    <source>
        <dbReference type="Proteomes" id="UP000478052"/>
    </source>
</evidence>
<evidence type="ECO:0000256" key="2">
    <source>
        <dbReference type="SAM" id="SignalP"/>
    </source>
</evidence>
<feature type="chain" id="PRO_5026352288" description="Secreted protein" evidence="2">
    <location>
        <begin position="20"/>
        <end position="124"/>
    </location>
</feature>
<evidence type="ECO:0000256" key="1">
    <source>
        <dbReference type="SAM" id="MobiDB-lite"/>
    </source>
</evidence>
<dbReference type="EMBL" id="VUJU01001820">
    <property type="protein sequence ID" value="KAF0763713.1"/>
    <property type="molecule type" value="Genomic_DNA"/>
</dbReference>
<feature type="region of interest" description="Disordered" evidence="1">
    <location>
        <begin position="102"/>
        <end position="124"/>
    </location>
</feature>
<protein>
    <recommendedName>
        <fullName evidence="5">Secreted protein</fullName>
    </recommendedName>
</protein>
<keyword evidence="2" id="KW-0732">Signal</keyword>
<evidence type="ECO:0000313" key="3">
    <source>
        <dbReference type="EMBL" id="KAF0763713.1"/>
    </source>
</evidence>
<accession>A0A6G0YZS4</accession>
<comment type="caution">
    <text evidence="3">The sequence shown here is derived from an EMBL/GenBank/DDBJ whole genome shotgun (WGS) entry which is preliminary data.</text>
</comment>
<dbReference type="Proteomes" id="UP000478052">
    <property type="component" value="Unassembled WGS sequence"/>
</dbReference>
<organism evidence="3 4">
    <name type="scientific">Aphis craccivora</name>
    <name type="common">Cowpea aphid</name>
    <dbReference type="NCBI Taxonomy" id="307492"/>
    <lineage>
        <taxon>Eukaryota</taxon>
        <taxon>Metazoa</taxon>
        <taxon>Ecdysozoa</taxon>
        <taxon>Arthropoda</taxon>
        <taxon>Hexapoda</taxon>
        <taxon>Insecta</taxon>
        <taxon>Pterygota</taxon>
        <taxon>Neoptera</taxon>
        <taxon>Paraneoptera</taxon>
        <taxon>Hemiptera</taxon>
        <taxon>Sternorrhyncha</taxon>
        <taxon>Aphidomorpha</taxon>
        <taxon>Aphidoidea</taxon>
        <taxon>Aphididae</taxon>
        <taxon>Aphidini</taxon>
        <taxon>Aphis</taxon>
        <taxon>Aphis</taxon>
    </lineage>
</organism>
<feature type="compositionally biased region" description="Polar residues" evidence="1">
    <location>
        <begin position="113"/>
        <end position="124"/>
    </location>
</feature>
<keyword evidence="4" id="KW-1185">Reference proteome</keyword>
<sequence>MLIIFLCLVVWTWPPAVVGAPISTYGPSEVPSNFWTQKQRPQHCCHCGDHWATVVEHYASSAVTPEHYTSSAVTRELDYPSAAVTEQADPWSAVDNWTGRHQERPAAVDQRATDNTISATAYDQ</sequence>
<dbReference type="AlphaFoldDB" id="A0A6G0YZS4"/>
<gene>
    <name evidence="3" type="ORF">FWK35_00011616</name>
</gene>